<evidence type="ECO:0000313" key="9">
    <source>
        <dbReference type="EMBL" id="RWS26414.1"/>
    </source>
</evidence>
<keyword evidence="2 5" id="KW-0853">WD repeat</keyword>
<feature type="repeat" description="WD" evidence="5">
    <location>
        <begin position="543"/>
        <end position="576"/>
    </location>
</feature>
<dbReference type="InterPro" id="IPR015943">
    <property type="entry name" value="WD40/YVTN_repeat-like_dom_sf"/>
</dbReference>
<dbReference type="STRING" id="299467.A0A443SFX2"/>
<dbReference type="Proteomes" id="UP000288716">
    <property type="component" value="Unassembled WGS sequence"/>
</dbReference>
<dbReference type="Pfam" id="PF03451">
    <property type="entry name" value="HELP"/>
    <property type="match status" value="1"/>
</dbReference>
<feature type="compositionally biased region" description="Polar residues" evidence="7">
    <location>
        <begin position="272"/>
        <end position="281"/>
    </location>
</feature>
<dbReference type="Pfam" id="PF00084">
    <property type="entry name" value="Sushi"/>
    <property type="match status" value="2"/>
</dbReference>
<evidence type="ECO:0000256" key="7">
    <source>
        <dbReference type="SAM" id="MobiDB-lite"/>
    </source>
</evidence>
<dbReference type="PANTHER" id="PTHR13720">
    <property type="entry name" value="WD-40 REPEAT PROTEIN"/>
    <property type="match status" value="1"/>
</dbReference>
<comment type="similarity">
    <text evidence="1">Belongs to the WD repeat EMAP family.</text>
</comment>
<evidence type="ECO:0000256" key="1">
    <source>
        <dbReference type="ARBA" id="ARBA00006489"/>
    </source>
</evidence>
<feature type="region of interest" description="Disordered" evidence="7">
    <location>
        <begin position="210"/>
        <end position="238"/>
    </location>
</feature>
<dbReference type="GO" id="GO:0000226">
    <property type="term" value="P:microtubule cytoskeleton organization"/>
    <property type="evidence" value="ECO:0007669"/>
    <property type="project" value="TreeGrafter"/>
</dbReference>
<feature type="region of interest" description="Disordered" evidence="7">
    <location>
        <begin position="109"/>
        <end position="155"/>
    </location>
</feature>
<dbReference type="SUPFAM" id="SSF50998">
    <property type="entry name" value="Quinoprotein alcohol dehydrogenase-like"/>
    <property type="match status" value="1"/>
</dbReference>
<keyword evidence="6" id="KW-0768">Sushi</keyword>
<feature type="compositionally biased region" description="Polar residues" evidence="7">
    <location>
        <begin position="305"/>
        <end position="321"/>
    </location>
</feature>
<dbReference type="PROSITE" id="PS50923">
    <property type="entry name" value="SUSHI"/>
    <property type="match status" value="2"/>
</dbReference>
<dbReference type="InterPro" id="IPR005108">
    <property type="entry name" value="HELP"/>
</dbReference>
<dbReference type="SUPFAM" id="SSF57535">
    <property type="entry name" value="Complement control module/SCR domain"/>
    <property type="match status" value="2"/>
</dbReference>
<dbReference type="Gene3D" id="2.10.70.10">
    <property type="entry name" value="Complement Module, domain 1"/>
    <property type="match status" value="1"/>
</dbReference>
<gene>
    <name evidence="9" type="ORF">B4U80_12980</name>
</gene>
<proteinExistence type="inferred from homology"/>
<evidence type="ECO:0000256" key="5">
    <source>
        <dbReference type="PROSITE-ProRule" id="PRU00221"/>
    </source>
</evidence>
<dbReference type="VEuPathDB" id="VectorBase:LDEU005626"/>
<protein>
    <submittedName>
        <fullName evidence="9">Echinoderm microtubule-associated protein-like protein</fullName>
    </submittedName>
</protein>
<accession>A0A443SFX2</accession>
<dbReference type="OrthoDB" id="47802at2759"/>
<feature type="compositionally biased region" description="Basic residues" evidence="7">
    <location>
        <begin position="125"/>
        <end position="138"/>
    </location>
</feature>
<feature type="compositionally biased region" description="Basic and acidic residues" evidence="7">
    <location>
        <begin position="225"/>
        <end position="238"/>
    </location>
</feature>
<dbReference type="InterPro" id="IPR011047">
    <property type="entry name" value="Quinoprotein_ADH-like_sf"/>
</dbReference>
<evidence type="ECO:0000256" key="6">
    <source>
        <dbReference type="PROSITE-ProRule" id="PRU00302"/>
    </source>
</evidence>
<dbReference type="InterPro" id="IPR001680">
    <property type="entry name" value="WD40_rpt"/>
</dbReference>
<evidence type="ECO:0000256" key="3">
    <source>
        <dbReference type="ARBA" id="ARBA00022737"/>
    </source>
</evidence>
<dbReference type="CDD" id="cd00033">
    <property type="entry name" value="CCP"/>
    <property type="match status" value="1"/>
</dbReference>
<keyword evidence="3" id="KW-0677">Repeat</keyword>
<evidence type="ECO:0000313" key="10">
    <source>
        <dbReference type="Proteomes" id="UP000288716"/>
    </source>
</evidence>
<dbReference type="AlphaFoldDB" id="A0A443SFX2"/>
<feature type="compositionally biased region" description="Polar residues" evidence="7">
    <location>
        <begin position="109"/>
        <end position="119"/>
    </location>
</feature>
<dbReference type="InterPro" id="IPR000436">
    <property type="entry name" value="Sushi_SCR_CCP_dom"/>
</dbReference>
<dbReference type="SMART" id="SM00032">
    <property type="entry name" value="CCP"/>
    <property type="match status" value="2"/>
</dbReference>
<dbReference type="SMART" id="SM00320">
    <property type="entry name" value="WD40"/>
    <property type="match status" value="5"/>
</dbReference>
<evidence type="ECO:0000259" key="8">
    <source>
        <dbReference type="PROSITE" id="PS50923"/>
    </source>
</evidence>
<dbReference type="GO" id="GO:0008017">
    <property type="term" value="F:microtubule binding"/>
    <property type="evidence" value="ECO:0007669"/>
    <property type="project" value="TreeGrafter"/>
</dbReference>
<feature type="compositionally biased region" description="Polar residues" evidence="7">
    <location>
        <begin position="84"/>
        <end position="94"/>
    </location>
</feature>
<feature type="domain" description="Sushi" evidence="8">
    <location>
        <begin position="978"/>
        <end position="1041"/>
    </location>
</feature>
<dbReference type="Gene3D" id="2.130.10.10">
    <property type="entry name" value="YVTN repeat-like/Quinoprotein amine dehydrogenase"/>
    <property type="match status" value="3"/>
</dbReference>
<dbReference type="InterPro" id="IPR035976">
    <property type="entry name" value="Sushi/SCR/CCP_sf"/>
</dbReference>
<evidence type="ECO:0000256" key="4">
    <source>
        <dbReference type="ARBA" id="ARBA00023157"/>
    </source>
</evidence>
<feature type="domain" description="Sushi" evidence="8">
    <location>
        <begin position="911"/>
        <end position="976"/>
    </location>
</feature>
<feature type="disulfide bond" evidence="6">
    <location>
        <begin position="1012"/>
        <end position="1039"/>
    </location>
</feature>
<dbReference type="PANTHER" id="PTHR13720:SF55">
    <property type="entry name" value="ECHINODERM MICROTUBULE-ASSOCIATED PROTEIN-LIKE CG42247"/>
    <property type="match status" value="1"/>
</dbReference>
<dbReference type="EMBL" id="NCKV01002783">
    <property type="protein sequence ID" value="RWS26414.1"/>
    <property type="molecule type" value="Genomic_DNA"/>
</dbReference>
<comment type="caution">
    <text evidence="6">Lacks conserved residue(s) required for the propagation of feature annotation.</text>
</comment>
<feature type="non-terminal residue" evidence="9">
    <location>
        <position position="1"/>
    </location>
</feature>
<keyword evidence="4 6" id="KW-1015">Disulfide bond</keyword>
<sequence>VRSISQLNRELSGINTFLLDIGGLKRTNYAKSQSYESIRTAKPSLQNNDYLQSNDVLRTDSAPDYLDNEQYFTDINPSRRGDSKASQNDSNSLPFNEFNDIENVKQMISSETQTSPKFTRQTRKELKRQRKAERKRKAEVKINAGLKKSNNTKKVTINERKVPSRVKSTSKPNLNEEPIIKNSTSFVALESSARRKVPVFASMPILNGEKHKKKQNVTQSASTKTEVKKKEKSANKETIKNSTNSINTQNIIATAAATTAAVTASVVSNKSLGSKKSAPQSKENKSKVIIPNGDIIPASTKKKPPQTNNLNKSEQKISSDNQKIVEQKIPSQIDLQNSTRNKVYNCLHLNITFLFSLIRLTLSFGYKGNVLDKNLVVLPNEEIVYYTAAVVVLWNPKSNSQRFYTGHKHDVKCLAVDNNEKVIATTQNGGTKKRGPFTAQVNVWSYDDLSTQSVIGSVELGATIFGVTFTSKGFLLTMCFTQKLKLILWNWKKQDIIVQVSVSYIQVVILNDTLLTGDVAGNITVWSPLHDKKAKLQLDYRHFKGHDKTIASLLLIPEFLLISGDVTGNIKVWNIKEFDFKHLKSSKLPERSGEIRSIVTQPLEKALKDVKDAKDLTIFIGTSNNMILSGSVLGDTNYDILFEEQCVSLTVHPSELIVALGTATGAILIVNSTKGDTISQLPISEAPIGCLQFSMQGDLLAAGTESGMIYILPVTENGFSYEKVSVLKGSSPILSLQWSSDGQYILSAVNDNNFQELVLWDLPNFRYMKGITSLTKSISWYDATCSGGDDVRALRIPRSNVKMFVRDDVIVVSTNSAAKLVGIRVKVSASVNIEIDEVKSLLDPVCPKTISASNNSDLPNTYTFTCASIQVNSDEFTDKNFVIVKFTRSVECRWSCRAKVEQVDLFRIADDDCYVPDRPVYGNSTMVTINESNYNSTEVRHSFICNPGFQIRGGIREDSCPTGGDWQYPPLPECIQISTCKLPEVEKNVIIDYNDFFQRNEYVSGDVIKYSCLGKDVLVGSSEQECLPTGNWSGIKPKCVPLLNNSTQYFYKSLISVLRVLPL</sequence>
<feature type="region of interest" description="Disordered" evidence="7">
    <location>
        <begin position="72"/>
        <end position="96"/>
    </location>
</feature>
<reference evidence="9 10" key="1">
    <citation type="journal article" date="2018" name="Gigascience">
        <title>Genomes of trombidid mites reveal novel predicted allergens and laterally-transferred genes associated with secondary metabolism.</title>
        <authorList>
            <person name="Dong X."/>
            <person name="Chaisiri K."/>
            <person name="Xia D."/>
            <person name="Armstrong S.D."/>
            <person name="Fang Y."/>
            <person name="Donnelly M.J."/>
            <person name="Kadowaki T."/>
            <person name="McGarry J.W."/>
            <person name="Darby A.C."/>
            <person name="Makepeace B.L."/>
        </authorList>
    </citation>
    <scope>NUCLEOTIDE SEQUENCE [LARGE SCALE GENOMIC DNA]</scope>
    <source>
        <strain evidence="9">UoL-UT</strain>
    </source>
</reference>
<dbReference type="InterPro" id="IPR050630">
    <property type="entry name" value="WD_repeat_EMAP"/>
</dbReference>
<organism evidence="9 10">
    <name type="scientific">Leptotrombidium deliense</name>
    <dbReference type="NCBI Taxonomy" id="299467"/>
    <lineage>
        <taxon>Eukaryota</taxon>
        <taxon>Metazoa</taxon>
        <taxon>Ecdysozoa</taxon>
        <taxon>Arthropoda</taxon>
        <taxon>Chelicerata</taxon>
        <taxon>Arachnida</taxon>
        <taxon>Acari</taxon>
        <taxon>Acariformes</taxon>
        <taxon>Trombidiformes</taxon>
        <taxon>Prostigmata</taxon>
        <taxon>Anystina</taxon>
        <taxon>Parasitengona</taxon>
        <taxon>Trombiculoidea</taxon>
        <taxon>Trombiculidae</taxon>
        <taxon>Leptotrombidium</taxon>
    </lineage>
</organism>
<name>A0A443SFX2_9ACAR</name>
<evidence type="ECO:0000256" key="2">
    <source>
        <dbReference type="ARBA" id="ARBA00022574"/>
    </source>
</evidence>
<feature type="region of interest" description="Disordered" evidence="7">
    <location>
        <begin position="268"/>
        <end position="321"/>
    </location>
</feature>
<dbReference type="Pfam" id="PF00400">
    <property type="entry name" value="WD40"/>
    <property type="match status" value="1"/>
</dbReference>
<comment type="caution">
    <text evidence="9">The sequence shown here is derived from an EMBL/GenBank/DDBJ whole genome shotgun (WGS) entry which is preliminary data.</text>
</comment>
<dbReference type="GO" id="GO:0072686">
    <property type="term" value="C:mitotic spindle"/>
    <property type="evidence" value="ECO:0007669"/>
    <property type="project" value="TreeGrafter"/>
</dbReference>
<dbReference type="PROSITE" id="PS50082">
    <property type="entry name" value="WD_REPEATS_2"/>
    <property type="match status" value="1"/>
</dbReference>
<keyword evidence="10" id="KW-1185">Reference proteome</keyword>